<dbReference type="InterPro" id="IPR000719">
    <property type="entry name" value="Prot_kinase_dom"/>
</dbReference>
<dbReference type="AlphaFoldDB" id="C4XLU4"/>
<dbReference type="Proteomes" id="UP000009071">
    <property type="component" value="Chromosome"/>
</dbReference>
<keyword evidence="3" id="KW-0830">Ubiquinone</keyword>
<dbReference type="PROSITE" id="PS50011">
    <property type="entry name" value="PROTEIN_KINASE_DOM"/>
    <property type="match status" value="1"/>
</dbReference>
<dbReference type="Gene3D" id="1.10.510.10">
    <property type="entry name" value="Transferase(Phosphotransferase) domain 1"/>
    <property type="match status" value="1"/>
</dbReference>
<dbReference type="HOGENOM" id="CLU_006533_0_3_7"/>
<sequence length="517" mass="56813">MMPRPPSPGRLWLTFRFLHTVFVLVRRRERFLFLAPLPPRRLKDAVLTLGVCFVKLAQVLATRADFFPEDYLAELRGVHDEVDPMPRADFQAAFRLAFGDAPPFTTFDDTPLASASIGQVHAATLPDGSLVAVKLRRLGVEKQVRTDIAAIRAMLGAFTPFFASATKNSVEAVLTEFSAMIVREADLSVELANLRKFTDAYGQGPVRLPRPYPELSSVHALVMSYETGWRIDDLASLREAGIPFSTVLDALIDFYIEQMLVRGYFHADPHPGNILVRPGGELTLLDFGMVKRLPADTRVAMIEVAKSAHDRDYETFIAACKRLGIVAAGADPSEMMEFAERMFDIFGDASLSAASMQALAFSVLDSMKDLPFKVPQDIVYVMRASALIEGLGVTAIDNFNGVKDILPRLRHNLTRALGAEAGLFPTLRGELQNLPLTLRRAKTVLTDLSESNLRVKVSPETLEFVTDRLRLGLRPLAVGGTLMAAGFLAALTLGDNGVWPAWGLFGLGALQVWTGLK</sequence>
<dbReference type="eggNOG" id="COG0661">
    <property type="taxonomic scope" value="Bacteria"/>
</dbReference>
<feature type="domain" description="Protein kinase" evidence="2">
    <location>
        <begin position="106"/>
        <end position="427"/>
    </location>
</feature>
<name>C4XLU4_SOLM1</name>
<dbReference type="PANTHER" id="PTHR10566:SF113">
    <property type="entry name" value="PROTEIN ACTIVITY OF BC1 COMPLEX KINASE 7, CHLOROPLASTIC"/>
    <property type="match status" value="1"/>
</dbReference>
<proteinExistence type="inferred from homology"/>
<reference evidence="3 4" key="1">
    <citation type="journal article" date="2009" name="Genome Res.">
        <title>Whole genome sequence of Desulfovibrio magneticus strain RS-1 revealed common gene clusters in magnetotactic bacteria.</title>
        <authorList>
            <person name="Nakazawa H."/>
            <person name="Arakaki A."/>
            <person name="Narita-Yamada S."/>
            <person name="Yashiro I."/>
            <person name="Jinno K."/>
            <person name="Aoki N."/>
            <person name="Tsuruyama A."/>
            <person name="Okamura Y."/>
            <person name="Tanikawa S."/>
            <person name="Fujita N."/>
            <person name="Takeyama H."/>
            <person name="Matsunaga T."/>
        </authorList>
    </citation>
    <scope>NUCLEOTIDE SEQUENCE [LARGE SCALE GENOMIC DNA]</scope>
    <source>
        <strain evidence="4">ATCC 700980 / DSM 13731 / RS-1</strain>
    </source>
</reference>
<dbReference type="InterPro" id="IPR011009">
    <property type="entry name" value="Kinase-like_dom_sf"/>
</dbReference>
<dbReference type="Pfam" id="PF03109">
    <property type="entry name" value="ABC1"/>
    <property type="match status" value="1"/>
</dbReference>
<dbReference type="PANTHER" id="PTHR10566">
    <property type="entry name" value="CHAPERONE-ACTIVITY OF BC1 COMPLEX CABC1 -RELATED"/>
    <property type="match status" value="1"/>
</dbReference>
<dbReference type="STRING" id="573370.DMR_11910"/>
<accession>C4XLU4</accession>
<dbReference type="CDD" id="cd05121">
    <property type="entry name" value="ABC1_ADCK3-like"/>
    <property type="match status" value="1"/>
</dbReference>
<dbReference type="KEGG" id="dma:DMR_11910"/>
<gene>
    <name evidence="3" type="primary">ubiB</name>
    <name evidence="3" type="ordered locus">DMR_11910</name>
</gene>
<comment type="similarity">
    <text evidence="1">Belongs to the protein kinase superfamily. ADCK protein kinase family.</text>
</comment>
<protein>
    <submittedName>
        <fullName evidence="3">Ubiquinone biosynthesis protein UbiB</fullName>
    </submittedName>
</protein>
<evidence type="ECO:0000256" key="1">
    <source>
        <dbReference type="ARBA" id="ARBA00009670"/>
    </source>
</evidence>
<dbReference type="GO" id="GO:0004672">
    <property type="term" value="F:protein kinase activity"/>
    <property type="evidence" value="ECO:0007669"/>
    <property type="project" value="InterPro"/>
</dbReference>
<organism evidence="3 4">
    <name type="scientific">Solidesulfovibrio magneticus (strain ATCC 700980 / DSM 13731 / RS-1)</name>
    <name type="common">Desulfovibrio magneticus</name>
    <dbReference type="NCBI Taxonomy" id="573370"/>
    <lineage>
        <taxon>Bacteria</taxon>
        <taxon>Pseudomonadati</taxon>
        <taxon>Thermodesulfobacteriota</taxon>
        <taxon>Desulfovibrionia</taxon>
        <taxon>Desulfovibrionales</taxon>
        <taxon>Desulfovibrionaceae</taxon>
        <taxon>Solidesulfovibrio</taxon>
    </lineage>
</organism>
<dbReference type="GO" id="GO:0005524">
    <property type="term" value="F:ATP binding"/>
    <property type="evidence" value="ECO:0007669"/>
    <property type="project" value="InterPro"/>
</dbReference>
<dbReference type="EMBL" id="AP010904">
    <property type="protein sequence ID" value="BAH74682.1"/>
    <property type="molecule type" value="Genomic_DNA"/>
</dbReference>
<evidence type="ECO:0000313" key="4">
    <source>
        <dbReference type="Proteomes" id="UP000009071"/>
    </source>
</evidence>
<evidence type="ECO:0000259" key="2">
    <source>
        <dbReference type="PROSITE" id="PS50011"/>
    </source>
</evidence>
<keyword evidence="4" id="KW-1185">Reference proteome</keyword>
<dbReference type="InterPro" id="IPR050154">
    <property type="entry name" value="UbiB_kinase"/>
</dbReference>
<dbReference type="InterPro" id="IPR004147">
    <property type="entry name" value="ABC1_dom"/>
</dbReference>
<evidence type="ECO:0000313" key="3">
    <source>
        <dbReference type="EMBL" id="BAH74682.1"/>
    </source>
</evidence>
<dbReference type="SUPFAM" id="SSF56112">
    <property type="entry name" value="Protein kinase-like (PK-like)"/>
    <property type="match status" value="1"/>
</dbReference>